<dbReference type="SMART" id="SM01332">
    <property type="entry name" value="Cyclin_C"/>
    <property type="match status" value="1"/>
</dbReference>
<sequence>MAEREPRARDSYILSARVKTAGLAGDRRPPQHCVSPPTCQPSSHPPTVEPHRLKQAHITEYVYRHANTKDDQGNKDCKRKHWAYSGPWHSRRQTWRRGGGREETSANTDDNIHLGTGFEPALNDNTNAEKKKLLKARAGKVKEAEKEKEAVGTDSAVTSVSGTKLVVEVELPVRKRRASQAASKSEEKGKEKLITQGSTTNSKSVVAGCTKRKPTEATRKEKAEPRPEPEPVYHEDEPEAKRRRSNDRIAVPVEKPEIVEATQAVPTKVDDNPFDVGVAKDGETTGLGTKQRWDDLDAEDADDPTMVAEYVAEIFEYMKELEMRGILMDWIIQVHSRFRLLPETLFLACNIIDRFLSMRIVSLVKLQLVGITGLFVAAKYEEIMAPSVQNFLKVSDSGYSEQEILQAEKYILRTLGWDLSYPNPMSWLRRASKADAYDVQTRTMAKFLVEISVVEEKLLKCTPSLLSAASLWLARLVLDREEWLFVQNANLEHYSGYSEEALLPCANIMLNYIVQPPSAHESLWKKYSGKKYFKCAAYARKWAEQRWPPEPKRSSQGPASDDTAEQVEVDLPAALPILREQITARLEQEAEAAGEEYADATPLCAHPNIAMDSTTNIKSRLTDSQTTETVDNIHHRMNAAGFNYNVARAIEAHGEVFATDPLYGGLYFNHQCTLLYILLKTAGAGNNKTKDYCMSYLDGHSALRGKLDAAYASKDFAQLMGDPEMPPNEPEAIASELTTSLKALFESEYIGSTDRLFINTLNAERKRFAGTAAAQHAYNWSISVIQSSGMGKSRMVEEAGNTVFTIPINIREQMPENKKGRCALCVVNSSMTEIPCVTAYPPPDICVRTYFEARRNESDEKQRIDYMLFLCKLFDKAQELVKEHCSGLTGPDLARSWATYLREGQKDEAVGSNRRQFYDNVVESANKASQDNNRHPFELERLMKSSCDKLLSTLMSSQPDKSGDNVCFVYFDEAHLLTLPVEKAYEGHERNQYHNLGTVLSMLINYRVFFIFLSTNSRLEGFAPPVSSYPSERVTSGSKLILPFTELPFDIHSKNMLIERRPLTLTNAADVDVMAAFGRPLWNAQRQVDPSSCVFEFAMNKLGANGVDWKTSDSTLAALGVRVGITFDQTIRGSYLIQSKLVESHMRMVYSIPEHREYMHTGAPSEPVLAEAAGRYLSSAGLNLKGVSVEGPRRLWEELSNGLMARGERGELAGRLLLTSAHDIALKSCYGAYEPKKNTPWYHRPIPVVAFLEALFGEEHHQLIMETKSTNPQGQVQKLSTAFAGCYVFFSHFGLADDTEMISEYGLAVALLRGVALQAKDGQESVDAVIPIHMGALENPILPATTSAINLQFKNRQTARRCHIDRTITVSDHKKPVISIVFEFAAKTRREGPIQANEELCHSGQSTKQAVCDNYHYHFTARGCNSAVFKAIPSTTEFQYKALLGGASFLEDFPRRENKENVEALLAMKPMLSGKRESRLEVLVASTIPTGESGRVHGTECWRVHRIKTNHERGNTTLAITATAFDRIPAHIIGHSVIHGKPNHPNRVAVDHTKKGGTGLSAYYSCGDS</sequence>
<keyword evidence="1" id="KW-0132">Cell division</keyword>
<dbReference type="FunFam" id="1.10.472.10:FF:000001">
    <property type="entry name" value="G2/mitotic-specific cyclin"/>
    <property type="match status" value="1"/>
</dbReference>
<evidence type="ECO:0000256" key="1">
    <source>
        <dbReference type="ARBA" id="ARBA00022618"/>
    </source>
</evidence>
<proteinExistence type="inferred from homology"/>
<keyword evidence="9" id="KW-1185">Reference proteome</keyword>
<feature type="region of interest" description="Disordered" evidence="5">
    <location>
        <begin position="21"/>
        <end position="49"/>
    </location>
</feature>
<gene>
    <name evidence="8" type="ORF">AG1IA_04828</name>
</gene>
<dbReference type="Proteomes" id="UP000011668">
    <property type="component" value="Unassembled WGS sequence"/>
</dbReference>
<feature type="domain" description="Cyclin-like" evidence="6">
    <location>
        <begin position="426"/>
        <end position="511"/>
    </location>
</feature>
<name>L8WSN0_THACA</name>
<evidence type="ECO:0000256" key="5">
    <source>
        <dbReference type="SAM" id="MobiDB-lite"/>
    </source>
</evidence>
<dbReference type="Pfam" id="PF02984">
    <property type="entry name" value="Cyclin_C"/>
    <property type="match status" value="1"/>
</dbReference>
<dbReference type="GO" id="GO:0051301">
    <property type="term" value="P:cell division"/>
    <property type="evidence" value="ECO:0007669"/>
    <property type="project" value="UniProtKB-KW"/>
</dbReference>
<evidence type="ECO:0000313" key="8">
    <source>
        <dbReference type="EMBL" id="ELU41141.1"/>
    </source>
</evidence>
<dbReference type="OrthoDB" id="3270019at2759"/>
<dbReference type="Pfam" id="PF00134">
    <property type="entry name" value="Cyclin_N"/>
    <property type="match status" value="1"/>
</dbReference>
<feature type="domain" description="Cyclin C-terminal" evidence="7">
    <location>
        <begin position="422"/>
        <end position="541"/>
    </location>
</feature>
<dbReference type="SMART" id="SM00385">
    <property type="entry name" value="CYCLIN"/>
    <property type="match status" value="2"/>
</dbReference>
<evidence type="ECO:0000256" key="3">
    <source>
        <dbReference type="ARBA" id="ARBA00023306"/>
    </source>
</evidence>
<evidence type="ECO:0000256" key="2">
    <source>
        <dbReference type="ARBA" id="ARBA00023127"/>
    </source>
</evidence>
<evidence type="ECO:0000313" key="9">
    <source>
        <dbReference type="Proteomes" id="UP000011668"/>
    </source>
</evidence>
<accession>L8WSN0</accession>
<keyword evidence="3" id="KW-0131">Cell cycle</keyword>
<dbReference type="InterPro" id="IPR006671">
    <property type="entry name" value="Cyclin_N"/>
</dbReference>
<dbReference type="Gene3D" id="1.10.472.10">
    <property type="entry name" value="Cyclin-like"/>
    <property type="match status" value="2"/>
</dbReference>
<feature type="compositionally biased region" description="Polar residues" evidence="5">
    <location>
        <begin position="195"/>
        <end position="204"/>
    </location>
</feature>
<feature type="compositionally biased region" description="Basic and acidic residues" evidence="5">
    <location>
        <begin position="184"/>
        <end position="193"/>
    </location>
</feature>
<feature type="domain" description="Cyclin-like" evidence="6">
    <location>
        <begin position="329"/>
        <end position="413"/>
    </location>
</feature>
<feature type="region of interest" description="Disordered" evidence="5">
    <location>
        <begin position="175"/>
        <end position="290"/>
    </location>
</feature>
<dbReference type="CDD" id="cd20512">
    <property type="entry name" value="CYCLIN_CLBs_yeast_rpt2"/>
    <property type="match status" value="1"/>
</dbReference>
<dbReference type="HOGENOM" id="CLU_245543_0_0_1"/>
<dbReference type="PANTHER" id="PTHR33266">
    <property type="entry name" value="CHROMOSOME 15, WHOLE GENOME SHOTGUN SEQUENCE"/>
    <property type="match status" value="1"/>
</dbReference>
<feature type="region of interest" description="Disordered" evidence="5">
    <location>
        <begin position="90"/>
        <end position="126"/>
    </location>
</feature>
<evidence type="ECO:0000259" key="7">
    <source>
        <dbReference type="SMART" id="SM01332"/>
    </source>
</evidence>
<dbReference type="InterPro" id="IPR013763">
    <property type="entry name" value="Cyclin-like_dom"/>
</dbReference>
<feature type="compositionally biased region" description="Basic and acidic residues" evidence="5">
    <location>
        <begin position="213"/>
        <end position="235"/>
    </location>
</feature>
<dbReference type="EMBL" id="AFRT01001120">
    <property type="protein sequence ID" value="ELU41141.1"/>
    <property type="molecule type" value="Genomic_DNA"/>
</dbReference>
<evidence type="ECO:0000259" key="6">
    <source>
        <dbReference type="SMART" id="SM00385"/>
    </source>
</evidence>
<keyword evidence="2 4" id="KW-0195">Cyclin</keyword>
<evidence type="ECO:0000256" key="4">
    <source>
        <dbReference type="RuleBase" id="RU000383"/>
    </source>
</evidence>
<reference evidence="8 9" key="1">
    <citation type="journal article" date="2013" name="Nat. Commun.">
        <title>The evolution and pathogenic mechanisms of the rice sheath blight pathogen.</title>
        <authorList>
            <person name="Zheng A."/>
            <person name="Lin R."/>
            <person name="Xu L."/>
            <person name="Qin P."/>
            <person name="Tang C."/>
            <person name="Ai P."/>
            <person name="Zhang D."/>
            <person name="Liu Y."/>
            <person name="Sun Z."/>
            <person name="Feng H."/>
            <person name="Wang Y."/>
            <person name="Chen Y."/>
            <person name="Liang X."/>
            <person name="Fu R."/>
            <person name="Li Q."/>
            <person name="Zhang J."/>
            <person name="Yu X."/>
            <person name="Xie Z."/>
            <person name="Ding L."/>
            <person name="Guan P."/>
            <person name="Tang J."/>
            <person name="Liang Y."/>
            <person name="Wang S."/>
            <person name="Deng Q."/>
            <person name="Li S."/>
            <person name="Zhu J."/>
            <person name="Wang L."/>
            <person name="Liu H."/>
            <person name="Li P."/>
        </authorList>
    </citation>
    <scope>NUCLEOTIDE SEQUENCE [LARGE SCALE GENOMIC DNA]</scope>
    <source>
        <strain evidence="9">AG-1 IA</strain>
    </source>
</reference>
<dbReference type="InterPro" id="IPR004367">
    <property type="entry name" value="Cyclin_C-dom"/>
</dbReference>
<protein>
    <submittedName>
        <fullName evidence="8">G2/mitotic-specific cyclin cdc13</fullName>
    </submittedName>
</protein>
<dbReference type="STRING" id="983506.L8WSN0"/>
<dbReference type="InterPro" id="IPR036915">
    <property type="entry name" value="Cyclin-like_sf"/>
</dbReference>
<dbReference type="SUPFAM" id="SSF47954">
    <property type="entry name" value="Cyclin-like"/>
    <property type="match status" value="2"/>
</dbReference>
<dbReference type="PANTHER" id="PTHR33266:SF1">
    <property type="entry name" value="F-BOX DOMAIN-CONTAINING PROTEIN"/>
    <property type="match status" value="1"/>
</dbReference>
<comment type="similarity">
    <text evidence="4">Belongs to the cyclin family.</text>
</comment>
<comment type="caution">
    <text evidence="8">The sequence shown here is derived from an EMBL/GenBank/DDBJ whole genome shotgun (WGS) entry which is preliminary data.</text>
</comment>
<organism evidence="8 9">
    <name type="scientific">Thanatephorus cucumeris (strain AG1-IA)</name>
    <name type="common">Rice sheath blight fungus</name>
    <name type="synonym">Rhizoctonia solani</name>
    <dbReference type="NCBI Taxonomy" id="983506"/>
    <lineage>
        <taxon>Eukaryota</taxon>
        <taxon>Fungi</taxon>
        <taxon>Dikarya</taxon>
        <taxon>Basidiomycota</taxon>
        <taxon>Agaricomycotina</taxon>
        <taxon>Agaricomycetes</taxon>
        <taxon>Cantharellales</taxon>
        <taxon>Ceratobasidiaceae</taxon>
        <taxon>Rhizoctonia</taxon>
        <taxon>Rhizoctonia solani AG-1</taxon>
    </lineage>
</organism>